<dbReference type="RefSeq" id="WP_002684076.1">
    <property type="nucleotide sequence ID" value="NZ_JH600070.1"/>
</dbReference>
<dbReference type="Proteomes" id="UP000005744">
    <property type="component" value="Unassembled WGS sequence"/>
</dbReference>
<proteinExistence type="predicted"/>
<reference evidence="1 2" key="1">
    <citation type="submission" date="2011-11" db="EMBL/GenBank/DDBJ databases">
        <title>Improved High-Quality Draft sequence of Beggiatoa alba B18lD.</title>
        <authorList>
            <consortium name="US DOE Joint Genome Institute"/>
            <person name="Lucas S."/>
            <person name="Han J."/>
            <person name="Lapidus A."/>
            <person name="Cheng J.-F."/>
            <person name="Goodwin L."/>
            <person name="Pitluck S."/>
            <person name="Peters L."/>
            <person name="Mikhailova N."/>
            <person name="Held B."/>
            <person name="Detter J.C."/>
            <person name="Han C."/>
            <person name="Tapia R."/>
            <person name="Land M."/>
            <person name="Hauser L."/>
            <person name="Kyrpides N."/>
            <person name="Ivanova N."/>
            <person name="Pagani I."/>
            <person name="Samuel K."/>
            <person name="Teske A."/>
            <person name="Mueller J."/>
            <person name="Woyke T."/>
        </authorList>
    </citation>
    <scope>NUCLEOTIDE SEQUENCE [LARGE SCALE GENOMIC DNA]</scope>
    <source>
        <strain evidence="1 2">B18LD</strain>
    </source>
</reference>
<evidence type="ECO:0000313" key="1">
    <source>
        <dbReference type="EMBL" id="EIJ41798.1"/>
    </source>
</evidence>
<name>I3CDV5_9GAMM</name>
<dbReference type="AlphaFoldDB" id="I3CDV5"/>
<gene>
    <name evidence="1" type="ORF">BegalDRAFT_0890</name>
</gene>
<keyword evidence="2" id="KW-1185">Reference proteome</keyword>
<dbReference type="STRING" id="395493.BegalDRAFT_0890"/>
<organism evidence="1 2">
    <name type="scientific">Beggiatoa alba B18LD</name>
    <dbReference type="NCBI Taxonomy" id="395493"/>
    <lineage>
        <taxon>Bacteria</taxon>
        <taxon>Pseudomonadati</taxon>
        <taxon>Pseudomonadota</taxon>
        <taxon>Gammaproteobacteria</taxon>
        <taxon>Thiotrichales</taxon>
        <taxon>Thiotrichaceae</taxon>
        <taxon>Beggiatoa</taxon>
    </lineage>
</organism>
<sequence>MAKQKQRFQCHKCQETFDLLIDSEEQPVLMGYCPYCGETWEVDLLPEASTVTIYKSPTQKIAESMQLPAVLITRPRQE</sequence>
<accession>I3CDV5</accession>
<evidence type="ECO:0000313" key="2">
    <source>
        <dbReference type="Proteomes" id="UP000005744"/>
    </source>
</evidence>
<dbReference type="HOGENOM" id="CLU_2614876_0_0_6"/>
<dbReference type="EMBL" id="JH600070">
    <property type="protein sequence ID" value="EIJ41798.1"/>
    <property type="molecule type" value="Genomic_DNA"/>
</dbReference>
<protein>
    <submittedName>
        <fullName evidence="1">Uncharacterized protein</fullName>
    </submittedName>
</protein>
<dbReference type="OrthoDB" id="598178at2"/>